<evidence type="ECO:0000313" key="7">
    <source>
        <dbReference type="EMBL" id="MBL3659088.1"/>
    </source>
</evidence>
<dbReference type="SUPFAM" id="SSF48557">
    <property type="entry name" value="L-aspartase-like"/>
    <property type="match status" value="1"/>
</dbReference>
<comment type="similarity">
    <text evidence="5">Belongs to the lyase 1 family. Argininosuccinate lyase subfamily.</text>
</comment>
<accession>A0A937FEV5</accession>
<dbReference type="Pfam" id="PF00206">
    <property type="entry name" value="Lyase_1"/>
    <property type="match status" value="1"/>
</dbReference>
<evidence type="ECO:0000256" key="2">
    <source>
        <dbReference type="ARBA" id="ARBA00004941"/>
    </source>
</evidence>
<evidence type="ECO:0000256" key="1">
    <source>
        <dbReference type="ARBA" id="ARBA00000985"/>
    </source>
</evidence>
<dbReference type="Gene3D" id="1.10.40.30">
    <property type="entry name" value="Fumarase/aspartase (C-terminal domain)"/>
    <property type="match status" value="1"/>
</dbReference>
<protein>
    <recommendedName>
        <fullName evidence="3 5">Argininosuccinate lyase</fullName>
        <shortName evidence="5">ASAL</shortName>
        <ecNumber evidence="3 5">4.3.2.1</ecNumber>
    </recommendedName>
    <alternativeName>
        <fullName evidence="5">Arginosuccinase</fullName>
    </alternativeName>
</protein>
<organism evidence="7 8">
    <name type="scientific">Fulvivirga sediminis</name>
    <dbReference type="NCBI Taxonomy" id="2803949"/>
    <lineage>
        <taxon>Bacteria</taxon>
        <taxon>Pseudomonadati</taxon>
        <taxon>Bacteroidota</taxon>
        <taxon>Cytophagia</taxon>
        <taxon>Cytophagales</taxon>
        <taxon>Fulvivirgaceae</taxon>
        <taxon>Fulvivirga</taxon>
    </lineage>
</organism>
<dbReference type="EC" id="4.3.2.1" evidence="3 5"/>
<dbReference type="InterPro" id="IPR000362">
    <property type="entry name" value="Fumarate_lyase_fam"/>
</dbReference>
<dbReference type="EMBL" id="JAESIY010000030">
    <property type="protein sequence ID" value="MBL3659088.1"/>
    <property type="molecule type" value="Genomic_DNA"/>
</dbReference>
<dbReference type="PRINTS" id="PR00149">
    <property type="entry name" value="FUMRATELYASE"/>
</dbReference>
<keyword evidence="5" id="KW-0028">Amino-acid biosynthesis</keyword>
<dbReference type="InterPro" id="IPR024083">
    <property type="entry name" value="Fumarase/histidase_N"/>
</dbReference>
<reference evidence="7" key="1">
    <citation type="submission" date="2021-01" db="EMBL/GenBank/DDBJ databases">
        <title>Fulvivirga kasyanovii gen. nov., sp nov., a novel member of the phylum Bacteroidetes isolated from seawater in a mussel farm.</title>
        <authorList>
            <person name="Zhao L.-H."/>
            <person name="Wang Z.-J."/>
        </authorList>
    </citation>
    <scope>NUCLEOTIDE SEQUENCE</scope>
    <source>
        <strain evidence="7">2943</strain>
    </source>
</reference>
<dbReference type="PRINTS" id="PR00145">
    <property type="entry name" value="ARGSUCLYASE"/>
</dbReference>
<proteinExistence type="inferred from homology"/>
<comment type="caution">
    <text evidence="7">The sequence shown here is derived from an EMBL/GenBank/DDBJ whole genome shotgun (WGS) entry which is preliminary data.</text>
</comment>
<keyword evidence="4 5" id="KW-0055">Arginine biosynthesis</keyword>
<dbReference type="GO" id="GO:0004056">
    <property type="term" value="F:argininosuccinate lyase activity"/>
    <property type="evidence" value="ECO:0007669"/>
    <property type="project" value="UniProtKB-UniRule"/>
</dbReference>
<evidence type="ECO:0000256" key="5">
    <source>
        <dbReference type="HAMAP-Rule" id="MF_00006"/>
    </source>
</evidence>
<dbReference type="InterPro" id="IPR020557">
    <property type="entry name" value="Fumarate_lyase_CS"/>
</dbReference>
<dbReference type="InterPro" id="IPR022761">
    <property type="entry name" value="Fumarate_lyase_N"/>
</dbReference>
<dbReference type="HAMAP" id="MF_00006">
    <property type="entry name" value="Arg_succ_lyase"/>
    <property type="match status" value="1"/>
</dbReference>
<gene>
    <name evidence="5 7" type="primary">argH</name>
    <name evidence="7" type="ORF">JL102_23280</name>
</gene>
<dbReference type="Gene3D" id="1.20.200.10">
    <property type="entry name" value="Fumarase/aspartase (Central domain)"/>
    <property type="match status" value="1"/>
</dbReference>
<dbReference type="NCBIfam" id="TIGR00838">
    <property type="entry name" value="argH"/>
    <property type="match status" value="1"/>
</dbReference>
<keyword evidence="5" id="KW-0963">Cytoplasm</keyword>
<evidence type="ECO:0000256" key="3">
    <source>
        <dbReference type="ARBA" id="ARBA00012338"/>
    </source>
</evidence>
<dbReference type="Gene3D" id="1.10.275.10">
    <property type="entry name" value="Fumarase/aspartase (N-terminal domain)"/>
    <property type="match status" value="1"/>
</dbReference>
<dbReference type="GO" id="GO:0005829">
    <property type="term" value="C:cytosol"/>
    <property type="evidence" value="ECO:0007669"/>
    <property type="project" value="TreeGrafter"/>
</dbReference>
<dbReference type="RefSeq" id="WP_202246881.1">
    <property type="nucleotide sequence ID" value="NZ_JAESIY010000030.1"/>
</dbReference>
<dbReference type="CDD" id="cd01359">
    <property type="entry name" value="Argininosuccinate_lyase"/>
    <property type="match status" value="1"/>
</dbReference>
<keyword evidence="5 7" id="KW-0456">Lyase</keyword>
<dbReference type="GO" id="GO:0042450">
    <property type="term" value="P:L-arginine biosynthetic process via ornithine"/>
    <property type="evidence" value="ECO:0007669"/>
    <property type="project" value="UniProtKB-UniRule"/>
</dbReference>
<name>A0A937FEV5_9BACT</name>
<keyword evidence="8" id="KW-1185">Reference proteome</keyword>
<dbReference type="PANTHER" id="PTHR43814:SF1">
    <property type="entry name" value="ARGININOSUCCINATE LYASE"/>
    <property type="match status" value="1"/>
</dbReference>
<dbReference type="InterPro" id="IPR008948">
    <property type="entry name" value="L-Aspartase-like"/>
</dbReference>
<dbReference type="PROSITE" id="PS00163">
    <property type="entry name" value="FUMARATE_LYASES"/>
    <property type="match status" value="1"/>
</dbReference>
<dbReference type="AlphaFoldDB" id="A0A937FEV5"/>
<dbReference type="InterPro" id="IPR009049">
    <property type="entry name" value="Argininosuccinate_lyase"/>
</dbReference>
<evidence type="ECO:0000259" key="6">
    <source>
        <dbReference type="Pfam" id="PF00206"/>
    </source>
</evidence>
<comment type="catalytic activity">
    <reaction evidence="1 5">
        <text>2-(N(omega)-L-arginino)succinate = fumarate + L-arginine</text>
        <dbReference type="Rhea" id="RHEA:24020"/>
        <dbReference type="ChEBI" id="CHEBI:29806"/>
        <dbReference type="ChEBI" id="CHEBI:32682"/>
        <dbReference type="ChEBI" id="CHEBI:57472"/>
        <dbReference type="EC" id="4.3.2.1"/>
    </reaction>
</comment>
<evidence type="ECO:0000256" key="4">
    <source>
        <dbReference type="ARBA" id="ARBA00022571"/>
    </source>
</evidence>
<comment type="pathway">
    <text evidence="2 5">Amino-acid biosynthesis; L-arginine biosynthesis; L-arginine from L-ornithine and carbamoyl phosphate: step 3/3.</text>
</comment>
<dbReference type="Proteomes" id="UP000659388">
    <property type="component" value="Unassembled WGS sequence"/>
</dbReference>
<comment type="subcellular location">
    <subcellularLocation>
        <location evidence="5">Cytoplasm</location>
    </subcellularLocation>
</comment>
<dbReference type="PANTHER" id="PTHR43814">
    <property type="entry name" value="ARGININOSUCCINATE LYASE"/>
    <property type="match status" value="1"/>
</dbReference>
<sequence>MKLWDKGYQIEKAVEEFTVGNDRELDLHLAKYDVQGSLAHAQILHEIGILTDNDIQGIEREIKEILVSIEQGTFTIEENFEDVHSKVEHLLTEKLGDAGKKIHTARSRNDQVLMDMHLFCKEEIKTIRALIKQLFDRLITLSETHKEVLIPGYTHLQIAMPSSFGLWFGAYAEALIDDIYFLNAALKIADQNPLGSAAGYGSSFPINRTSTTHKMGFATLKYNSVAAQMSRGKMEKSISFALASTSGTLAKFAMDVCLYMSQNFGFLTFPAHLTTGSSIMPHKKNPDVFELIRGKCNKIQALPTELTLLINNLPSGYHRDFQLLKESLFSGLFNVKSCLQISEFMLQHIIINKEAINDKKYDYLYSVEVVNREVQNGLSFREAYQKVGQLIEAGQYSPDKDVNHTHEGSIGNLCNKEIEAKMDTALAG</sequence>
<feature type="domain" description="Fumarate lyase N-terminal" evidence="6">
    <location>
        <begin position="24"/>
        <end position="300"/>
    </location>
</feature>
<evidence type="ECO:0000313" key="8">
    <source>
        <dbReference type="Proteomes" id="UP000659388"/>
    </source>
</evidence>